<dbReference type="EMBL" id="CP034465">
    <property type="protein sequence ID" value="AZP03659.1"/>
    <property type="molecule type" value="Genomic_DNA"/>
</dbReference>
<protein>
    <submittedName>
        <fullName evidence="2">Uncharacterized protein</fullName>
    </submittedName>
</protein>
<sequence>MNWIEILNLVISIFAIGVSVYSIYLTDQNRQKQQNLEKEMQDNEFRFSRRKVWYDKQNIIIDTTLEKITEINGNLLRIRMLVRKQTNQDGNLSEIDQERLRNYLHTIDNHIDYISAKKHYFPKKFDKNIESIIDSTNFLFSELGDNTKFNEDEVKLQLINISVETEFLIEEIRNKFIERE</sequence>
<keyword evidence="1" id="KW-1133">Transmembrane helix</keyword>
<name>A0A3Q9BJ97_9LACT</name>
<proteinExistence type="predicted"/>
<dbReference type="KEGG" id="jeh:EJN90_02655"/>
<evidence type="ECO:0000313" key="2">
    <source>
        <dbReference type="EMBL" id="AZP03659.1"/>
    </source>
</evidence>
<organism evidence="2 3">
    <name type="scientific">Jeotgalibaca ciconiae</name>
    <dbReference type="NCBI Taxonomy" id="2496265"/>
    <lineage>
        <taxon>Bacteria</taxon>
        <taxon>Bacillati</taxon>
        <taxon>Bacillota</taxon>
        <taxon>Bacilli</taxon>
        <taxon>Lactobacillales</taxon>
        <taxon>Carnobacteriaceae</taxon>
        <taxon>Jeotgalibaca</taxon>
    </lineage>
</organism>
<gene>
    <name evidence="2" type="ORF">EJN90_02655</name>
</gene>
<keyword evidence="3" id="KW-1185">Reference proteome</keyword>
<dbReference type="AlphaFoldDB" id="A0A3Q9BJ97"/>
<evidence type="ECO:0000256" key="1">
    <source>
        <dbReference type="SAM" id="Phobius"/>
    </source>
</evidence>
<reference evidence="3" key="1">
    <citation type="submission" date="2018-12" db="EMBL/GenBank/DDBJ databases">
        <title>Complete genome sequencing of Jeotgalibaca sp. H21T32.</title>
        <authorList>
            <person name="Bae J.-W."/>
            <person name="Lee S.-Y."/>
        </authorList>
    </citation>
    <scope>NUCLEOTIDE SEQUENCE [LARGE SCALE GENOMIC DNA]</scope>
    <source>
        <strain evidence="3">H21T32</strain>
    </source>
</reference>
<feature type="transmembrane region" description="Helical" evidence="1">
    <location>
        <begin position="6"/>
        <end position="25"/>
    </location>
</feature>
<keyword evidence="1" id="KW-0812">Transmembrane</keyword>
<keyword evidence="1" id="KW-0472">Membrane</keyword>
<dbReference type="RefSeq" id="WP_126108749.1">
    <property type="nucleotide sequence ID" value="NZ_CP034465.1"/>
</dbReference>
<evidence type="ECO:0000313" key="3">
    <source>
        <dbReference type="Proteomes" id="UP000273326"/>
    </source>
</evidence>
<dbReference type="Proteomes" id="UP000273326">
    <property type="component" value="Chromosome"/>
</dbReference>
<accession>A0A3Q9BJ97</accession>